<organism evidence="1 2">
    <name type="scientific">Crotalaria pallida</name>
    <name type="common">Smooth rattlebox</name>
    <name type="synonym">Crotalaria striata</name>
    <dbReference type="NCBI Taxonomy" id="3830"/>
    <lineage>
        <taxon>Eukaryota</taxon>
        <taxon>Viridiplantae</taxon>
        <taxon>Streptophyta</taxon>
        <taxon>Embryophyta</taxon>
        <taxon>Tracheophyta</taxon>
        <taxon>Spermatophyta</taxon>
        <taxon>Magnoliopsida</taxon>
        <taxon>eudicotyledons</taxon>
        <taxon>Gunneridae</taxon>
        <taxon>Pentapetalae</taxon>
        <taxon>rosids</taxon>
        <taxon>fabids</taxon>
        <taxon>Fabales</taxon>
        <taxon>Fabaceae</taxon>
        <taxon>Papilionoideae</taxon>
        <taxon>50 kb inversion clade</taxon>
        <taxon>genistoids sensu lato</taxon>
        <taxon>core genistoids</taxon>
        <taxon>Crotalarieae</taxon>
        <taxon>Crotalaria</taxon>
    </lineage>
</organism>
<dbReference type="InterPro" id="IPR010490">
    <property type="entry name" value="COG6"/>
</dbReference>
<sequence>MFRLRSRHKLGTSELLISRHSCSATGQLNNVAQHQIGSGYVTRWFLLVKKLRLCSAERGLHKNQYQIGIFRLFDFWFGAALNLTEQLIGKSELTALGSCSSRFKLYKPSYSVQQLAGKLVDNKIPWRGDSALKDGSPASLDLSKGMIAKALSSCSASTGDIISTTERLKQELNENFFKALSYVQEIHANCKVFLRTHHQRAGLELMDMIGCVSRRSL</sequence>
<dbReference type="PANTHER" id="PTHR21506">
    <property type="entry name" value="COMPONENT OF OLIGOMERIC GOLGI COMPLEX 6"/>
    <property type="match status" value="1"/>
</dbReference>
<dbReference type="GO" id="GO:0006891">
    <property type="term" value="P:intra-Golgi vesicle-mediated transport"/>
    <property type="evidence" value="ECO:0007669"/>
    <property type="project" value="InterPro"/>
</dbReference>
<protein>
    <submittedName>
        <fullName evidence="1">Uncharacterized protein</fullName>
    </submittedName>
</protein>
<dbReference type="AlphaFoldDB" id="A0AAN9ELL2"/>
<proteinExistence type="predicted"/>
<dbReference type="GO" id="GO:0017119">
    <property type="term" value="C:Golgi transport complex"/>
    <property type="evidence" value="ECO:0007669"/>
    <property type="project" value="InterPro"/>
</dbReference>
<dbReference type="Proteomes" id="UP001372338">
    <property type="component" value="Unassembled WGS sequence"/>
</dbReference>
<dbReference type="PANTHER" id="PTHR21506:SF0">
    <property type="entry name" value="CONSERVED OLIGOMERIC GOLGI COMPLEX SUBUNIT 6"/>
    <property type="match status" value="1"/>
</dbReference>
<reference evidence="1 2" key="1">
    <citation type="submission" date="2024-01" db="EMBL/GenBank/DDBJ databases">
        <title>The genomes of 5 underutilized Papilionoideae crops provide insights into root nodulation and disease resistanc.</title>
        <authorList>
            <person name="Yuan L."/>
        </authorList>
    </citation>
    <scope>NUCLEOTIDE SEQUENCE [LARGE SCALE GENOMIC DNA]</scope>
    <source>
        <strain evidence="1">ZHUSHIDOU_FW_LH</strain>
        <tissue evidence="1">Leaf</tissue>
    </source>
</reference>
<gene>
    <name evidence="1" type="ORF">RIF29_25432</name>
</gene>
<evidence type="ECO:0000313" key="2">
    <source>
        <dbReference type="Proteomes" id="UP001372338"/>
    </source>
</evidence>
<comment type="caution">
    <text evidence="1">The sequence shown here is derived from an EMBL/GenBank/DDBJ whole genome shotgun (WGS) entry which is preliminary data.</text>
</comment>
<keyword evidence="2" id="KW-1185">Reference proteome</keyword>
<name>A0AAN9ELL2_CROPI</name>
<evidence type="ECO:0000313" key="1">
    <source>
        <dbReference type="EMBL" id="KAK7259817.1"/>
    </source>
</evidence>
<dbReference type="EMBL" id="JAYWIO010000005">
    <property type="protein sequence ID" value="KAK7259817.1"/>
    <property type="molecule type" value="Genomic_DNA"/>
</dbReference>
<accession>A0AAN9ELL2</accession>